<keyword evidence="3" id="KW-0489">Methyltransferase</keyword>
<dbReference type="Gene3D" id="3.40.50.150">
    <property type="entry name" value="Vaccinia Virus protein VP39"/>
    <property type="match status" value="1"/>
</dbReference>
<evidence type="ECO:0000256" key="5">
    <source>
        <dbReference type="ARBA" id="ARBA00022691"/>
    </source>
</evidence>
<evidence type="ECO:0000313" key="9">
    <source>
        <dbReference type="Proteomes" id="UP001500443"/>
    </source>
</evidence>
<evidence type="ECO:0000256" key="2">
    <source>
        <dbReference type="ARBA" id="ARBA00022573"/>
    </source>
</evidence>
<dbReference type="SUPFAM" id="SSF53790">
    <property type="entry name" value="Tetrapyrrole methylase"/>
    <property type="match status" value="1"/>
</dbReference>
<dbReference type="InterPro" id="IPR014776">
    <property type="entry name" value="4pyrrole_Mease_sub2"/>
</dbReference>
<dbReference type="PANTHER" id="PTHR43182:SF1">
    <property type="entry name" value="COBALT-PRECORRIN-7 C(5)-METHYLTRANSFERASE"/>
    <property type="match status" value="1"/>
</dbReference>
<comment type="pathway">
    <text evidence="1">Cofactor biosynthesis; adenosylcobalamin biosynthesis.</text>
</comment>
<dbReference type="PANTHER" id="PTHR43182">
    <property type="entry name" value="COBALT-PRECORRIN-6B C(15)-METHYLTRANSFERASE (DECARBOXYLATING)"/>
    <property type="match status" value="1"/>
</dbReference>
<reference evidence="9" key="1">
    <citation type="journal article" date="2019" name="Int. J. Syst. Evol. Microbiol.">
        <title>The Global Catalogue of Microorganisms (GCM) 10K type strain sequencing project: providing services to taxonomists for standard genome sequencing and annotation.</title>
        <authorList>
            <consortium name="The Broad Institute Genomics Platform"/>
            <consortium name="The Broad Institute Genome Sequencing Center for Infectious Disease"/>
            <person name="Wu L."/>
            <person name="Ma J."/>
        </authorList>
    </citation>
    <scope>NUCLEOTIDE SEQUENCE [LARGE SCALE GENOMIC DNA]</scope>
    <source>
        <strain evidence="9">JCM 15481</strain>
    </source>
</reference>
<dbReference type="CDD" id="cd11644">
    <property type="entry name" value="Precorrin-6Y-MT"/>
    <property type="match status" value="1"/>
</dbReference>
<dbReference type="Gene3D" id="3.30.950.10">
    <property type="entry name" value="Methyltransferase, Cobalt-precorrin-4 Transmethylase, Domain 2"/>
    <property type="match status" value="1"/>
</dbReference>
<dbReference type="InterPro" id="IPR035996">
    <property type="entry name" value="4pyrrol_Methylase_sf"/>
</dbReference>
<feature type="domain" description="Tetrapyrrole methylase" evidence="7">
    <location>
        <begin position="206"/>
        <end position="320"/>
    </location>
</feature>
<keyword evidence="9" id="KW-1185">Reference proteome</keyword>
<evidence type="ECO:0000256" key="1">
    <source>
        <dbReference type="ARBA" id="ARBA00004953"/>
    </source>
</evidence>
<keyword evidence="5" id="KW-0949">S-adenosyl-L-methionine</keyword>
<keyword evidence="4" id="KW-0808">Transferase</keyword>
<dbReference type="Proteomes" id="UP001500443">
    <property type="component" value="Unassembled WGS sequence"/>
</dbReference>
<dbReference type="InterPro" id="IPR029063">
    <property type="entry name" value="SAM-dependent_MTases_sf"/>
</dbReference>
<feature type="compositionally biased region" description="Low complexity" evidence="6">
    <location>
        <begin position="620"/>
        <end position="638"/>
    </location>
</feature>
<comment type="caution">
    <text evidence="8">The sequence shown here is derived from an EMBL/GenBank/DDBJ whole genome shotgun (WGS) entry which is preliminary data.</text>
</comment>
<feature type="region of interest" description="Disordered" evidence="6">
    <location>
        <begin position="347"/>
        <end position="383"/>
    </location>
</feature>
<dbReference type="InterPro" id="IPR000878">
    <property type="entry name" value="4pyrrol_Mease"/>
</dbReference>
<gene>
    <name evidence="8" type="ORF">GCM10009802_58940</name>
</gene>
<dbReference type="NCBIfam" id="TIGR02467">
    <property type="entry name" value="CbiE"/>
    <property type="match status" value="1"/>
</dbReference>
<feature type="compositionally biased region" description="Pro residues" evidence="6">
    <location>
        <begin position="610"/>
        <end position="619"/>
    </location>
</feature>
<evidence type="ECO:0000256" key="6">
    <source>
        <dbReference type="SAM" id="MobiDB-lite"/>
    </source>
</evidence>
<evidence type="ECO:0000256" key="3">
    <source>
        <dbReference type="ARBA" id="ARBA00022603"/>
    </source>
</evidence>
<protein>
    <recommendedName>
        <fullName evidence="7">Tetrapyrrole methylase domain-containing protein</fullName>
    </recommendedName>
</protein>
<dbReference type="InterPro" id="IPR014008">
    <property type="entry name" value="Cbl_synth_MTase_CbiT"/>
</dbReference>
<feature type="compositionally biased region" description="Basic and acidic residues" evidence="6">
    <location>
        <begin position="669"/>
        <end position="681"/>
    </location>
</feature>
<name>A0ABP4KGM4_9ACTN</name>
<feature type="region of interest" description="Disordered" evidence="6">
    <location>
        <begin position="59"/>
        <end position="207"/>
    </location>
</feature>
<dbReference type="Pfam" id="PF00590">
    <property type="entry name" value="TP_methylase"/>
    <property type="match status" value="1"/>
</dbReference>
<evidence type="ECO:0000259" key="7">
    <source>
        <dbReference type="Pfam" id="PF00590"/>
    </source>
</evidence>
<evidence type="ECO:0000313" key="8">
    <source>
        <dbReference type="EMBL" id="GAA1501970.1"/>
    </source>
</evidence>
<sequence>MITVIGCGTGAPPARIEEAELVVGAARHLAEAELPRNAERVTLGPLAPALERIAAYVEGPTPAPAPRAEPNSGTEPRGGPGTGAESEPCEGSRTRAQAESGTEPRVESRAGLGPQPRGSTQAQPRAGAGAGPQEGSGAQPSAGSEAEPHAAGGTQPRGGLGAQPREASRAQPHAGSGAQPRGGLGGGAPEVREGAGTGHTPPPRTRVAVLASGDPGFFGIVRALATRFGPHRLDVRPAAPAVAVAFARAGLPWDDAAVVSAHGRDLRTAVNVCRAHPKTAVLTGPGAGPAELGAALAASGVPRTLVVASALGSADEDVVRLYPADAAARDWSPGTVNVVLCLDERPARSTGHSPARSAGRSPTRVLSPAPRTLAGPGPYPPAHHGDTGWALPEADFDHRAGLVTKYEVRALALARLAPRLGDLVWDVGAGSGSVAVECARFGAAVVAVERDAAGVARVRANAAAHGVDVQAVHGTAPATLAGLPDPDAVFVGGGGGDVAEVVAACAARARRAVVVTLAAVDRVPGVRAALADAGFGVDGVLLQSSRLAPLPGEVTRLAATNPVFVLWGLRAAAAEPADTRTPAGGRYDDADTGVRAPGVAGGTPLSRAPGDPPPSPPRGSAPNPHGAAPRTPGAARSRPPAPAPSRNSGTQPRAPHGAAPRPPGPLRPEPPHPDSRGSPRP</sequence>
<dbReference type="SUPFAM" id="SSF53335">
    <property type="entry name" value="S-adenosyl-L-methionine-dependent methyltransferases"/>
    <property type="match status" value="1"/>
</dbReference>
<evidence type="ECO:0000256" key="4">
    <source>
        <dbReference type="ARBA" id="ARBA00022679"/>
    </source>
</evidence>
<organism evidence="8 9">
    <name type="scientific">Streptomyces synnematoformans</name>
    <dbReference type="NCBI Taxonomy" id="415721"/>
    <lineage>
        <taxon>Bacteria</taxon>
        <taxon>Bacillati</taxon>
        <taxon>Actinomycetota</taxon>
        <taxon>Actinomycetes</taxon>
        <taxon>Kitasatosporales</taxon>
        <taxon>Streptomycetaceae</taxon>
        <taxon>Streptomyces</taxon>
    </lineage>
</organism>
<dbReference type="NCBIfam" id="TIGR02469">
    <property type="entry name" value="CbiT"/>
    <property type="match status" value="1"/>
</dbReference>
<dbReference type="InterPro" id="IPR050714">
    <property type="entry name" value="Cobalamin_biosynth_MTase"/>
</dbReference>
<feature type="region of interest" description="Disordered" evidence="6">
    <location>
        <begin position="575"/>
        <end position="681"/>
    </location>
</feature>
<keyword evidence="2" id="KW-0169">Cobalamin biosynthesis</keyword>
<dbReference type="EMBL" id="BAAAPF010000324">
    <property type="protein sequence ID" value="GAA1501970.1"/>
    <property type="molecule type" value="Genomic_DNA"/>
</dbReference>
<dbReference type="InterPro" id="IPR012818">
    <property type="entry name" value="CbiE"/>
</dbReference>
<accession>A0ABP4KGM4</accession>
<proteinExistence type="predicted"/>